<comment type="caution">
    <text evidence="1">The sequence shown here is derived from an EMBL/GenBank/DDBJ whole genome shotgun (WGS) entry which is preliminary data.</text>
</comment>
<proteinExistence type="predicted"/>
<protein>
    <submittedName>
        <fullName evidence="1">Uncharacterized protein</fullName>
    </submittedName>
</protein>
<evidence type="ECO:0000313" key="2">
    <source>
        <dbReference type="Proteomes" id="UP000716004"/>
    </source>
</evidence>
<name>A0A8J8CBE9_9ARCH</name>
<dbReference type="AlphaFoldDB" id="A0A8J8CBE9"/>
<organism evidence="1 2">
    <name type="scientific">Candidatus Sysuiplasma superficiale</name>
    <dbReference type="NCBI Taxonomy" id="2823368"/>
    <lineage>
        <taxon>Archaea</taxon>
        <taxon>Methanobacteriati</taxon>
        <taxon>Thermoplasmatota</taxon>
        <taxon>Thermoplasmata</taxon>
        <taxon>Candidatus Sysuiplasmatales</taxon>
        <taxon>Candidatus Sysuiplasmataceae</taxon>
        <taxon>Candidatus Sysuiplasma</taxon>
    </lineage>
</organism>
<dbReference type="EMBL" id="JAGVSJ010000001">
    <property type="protein sequence ID" value="MBX8630961.1"/>
    <property type="molecule type" value="Genomic_DNA"/>
</dbReference>
<evidence type="ECO:0000313" key="1">
    <source>
        <dbReference type="EMBL" id="MBX8630961.1"/>
    </source>
</evidence>
<reference evidence="1" key="1">
    <citation type="submission" date="2021-04" db="EMBL/GenBank/DDBJ databases">
        <title>Genomic insights into ecological role and evolution of a novel Thermoplasmata order Candidatus Sysuiplasmatales.</title>
        <authorList>
            <person name="Yuan Y."/>
        </authorList>
    </citation>
    <scope>NUCLEOTIDE SEQUENCE</scope>
    <source>
        <strain evidence="1">YP2-bin.285</strain>
    </source>
</reference>
<gene>
    <name evidence="1" type="ORF">J9259_00325</name>
</gene>
<sequence length="64" mass="7018">MRVRVISRIGDPFLSPHAPSADIGREHMEVLNSLFFDGSVDIGGVVEIDGTRYVCTASGWVREV</sequence>
<accession>A0A8J8CBE9</accession>
<dbReference type="Proteomes" id="UP000716004">
    <property type="component" value="Unassembled WGS sequence"/>
</dbReference>